<dbReference type="EMBL" id="REGN01004636">
    <property type="protein sequence ID" value="RNA16746.1"/>
    <property type="molecule type" value="Genomic_DNA"/>
</dbReference>
<organism evidence="2 3">
    <name type="scientific">Brachionus plicatilis</name>
    <name type="common">Marine rotifer</name>
    <name type="synonym">Brachionus muelleri</name>
    <dbReference type="NCBI Taxonomy" id="10195"/>
    <lineage>
        <taxon>Eukaryota</taxon>
        <taxon>Metazoa</taxon>
        <taxon>Spiralia</taxon>
        <taxon>Gnathifera</taxon>
        <taxon>Rotifera</taxon>
        <taxon>Eurotatoria</taxon>
        <taxon>Monogononta</taxon>
        <taxon>Pseudotrocha</taxon>
        <taxon>Ploima</taxon>
        <taxon>Brachionidae</taxon>
        <taxon>Brachionus</taxon>
    </lineage>
</organism>
<evidence type="ECO:0000256" key="1">
    <source>
        <dbReference type="SAM" id="MobiDB-lite"/>
    </source>
</evidence>
<accession>A0A3M7QZK6</accession>
<evidence type="ECO:0000313" key="3">
    <source>
        <dbReference type="Proteomes" id="UP000276133"/>
    </source>
</evidence>
<evidence type="ECO:0000313" key="2">
    <source>
        <dbReference type="EMBL" id="RNA16746.1"/>
    </source>
</evidence>
<reference evidence="2 3" key="1">
    <citation type="journal article" date="2018" name="Sci. Rep.">
        <title>Genomic signatures of local adaptation to the degree of environmental predictability in rotifers.</title>
        <authorList>
            <person name="Franch-Gras L."/>
            <person name="Hahn C."/>
            <person name="Garcia-Roger E.M."/>
            <person name="Carmona M.J."/>
            <person name="Serra M."/>
            <person name="Gomez A."/>
        </authorList>
    </citation>
    <scope>NUCLEOTIDE SEQUENCE [LARGE SCALE GENOMIC DNA]</scope>
    <source>
        <strain evidence="2">HYR1</strain>
    </source>
</reference>
<proteinExistence type="predicted"/>
<sequence length="100" mass="11380">MRILFFNYSITVNSGILTQRLFLKQLKNAMRLFRRGPSLKVGLRLNKCNVRPSRVQTGLEYTEGCDYDLMRLPGETPNAARNSSAVARNSNSSRESLTRI</sequence>
<gene>
    <name evidence="2" type="ORF">BpHYR1_031360</name>
</gene>
<keyword evidence="3" id="KW-1185">Reference proteome</keyword>
<dbReference type="Proteomes" id="UP000276133">
    <property type="component" value="Unassembled WGS sequence"/>
</dbReference>
<feature type="compositionally biased region" description="Low complexity" evidence="1">
    <location>
        <begin position="78"/>
        <end position="94"/>
    </location>
</feature>
<name>A0A3M7QZK6_BRAPC</name>
<protein>
    <submittedName>
        <fullName evidence="2">Uncharacterized protein</fullName>
    </submittedName>
</protein>
<comment type="caution">
    <text evidence="2">The sequence shown here is derived from an EMBL/GenBank/DDBJ whole genome shotgun (WGS) entry which is preliminary data.</text>
</comment>
<dbReference type="AlphaFoldDB" id="A0A3M7QZK6"/>
<feature type="region of interest" description="Disordered" evidence="1">
    <location>
        <begin position="76"/>
        <end position="100"/>
    </location>
</feature>